<organism evidence="6 7">
    <name type="scientific">Aliiruegeria lutimaris</name>
    <dbReference type="NCBI Taxonomy" id="571298"/>
    <lineage>
        <taxon>Bacteria</taxon>
        <taxon>Pseudomonadati</taxon>
        <taxon>Pseudomonadota</taxon>
        <taxon>Alphaproteobacteria</taxon>
        <taxon>Rhodobacterales</taxon>
        <taxon>Roseobacteraceae</taxon>
        <taxon>Aliiruegeria</taxon>
    </lineage>
</organism>
<dbReference type="InterPro" id="IPR050368">
    <property type="entry name" value="ClC-type_chloride_channel"/>
</dbReference>
<evidence type="ECO:0000313" key="6">
    <source>
        <dbReference type="EMBL" id="SDJ95396.1"/>
    </source>
</evidence>
<evidence type="ECO:0000256" key="4">
    <source>
        <dbReference type="ARBA" id="ARBA00023136"/>
    </source>
</evidence>
<proteinExistence type="predicted"/>
<protein>
    <submittedName>
        <fullName evidence="6">H+/Cl-antiporter ClcA</fullName>
    </submittedName>
</protein>
<evidence type="ECO:0000313" key="7">
    <source>
        <dbReference type="Proteomes" id="UP000199382"/>
    </source>
</evidence>
<feature type="transmembrane region" description="Helical" evidence="5">
    <location>
        <begin position="42"/>
        <end position="61"/>
    </location>
</feature>
<name>A0A1G8XY05_9RHOB</name>
<evidence type="ECO:0000256" key="5">
    <source>
        <dbReference type="SAM" id="Phobius"/>
    </source>
</evidence>
<reference evidence="6 7" key="1">
    <citation type="submission" date="2016-10" db="EMBL/GenBank/DDBJ databases">
        <authorList>
            <person name="de Groot N.N."/>
        </authorList>
    </citation>
    <scope>NUCLEOTIDE SEQUENCE [LARGE SCALE GENOMIC DNA]</scope>
    <source>
        <strain evidence="6 7">DSM 25294</strain>
    </source>
</reference>
<gene>
    <name evidence="6" type="ORF">SAMN04488026_102764</name>
</gene>
<dbReference type="Pfam" id="PF00654">
    <property type="entry name" value="Voltage_CLC"/>
    <property type="match status" value="1"/>
</dbReference>
<comment type="subcellular location">
    <subcellularLocation>
        <location evidence="1">Membrane</location>
        <topology evidence="1">Multi-pass membrane protein</topology>
    </subcellularLocation>
</comment>
<accession>A0A1G8XY05</accession>
<feature type="transmembrane region" description="Helical" evidence="5">
    <location>
        <begin position="86"/>
        <end position="103"/>
    </location>
</feature>
<dbReference type="InterPro" id="IPR014743">
    <property type="entry name" value="Cl-channel_core"/>
</dbReference>
<keyword evidence="7" id="KW-1185">Reference proteome</keyword>
<feature type="transmembrane region" description="Helical" evidence="5">
    <location>
        <begin position="176"/>
        <end position="197"/>
    </location>
</feature>
<dbReference type="CDD" id="cd00400">
    <property type="entry name" value="Voltage_gated_ClC"/>
    <property type="match status" value="1"/>
</dbReference>
<dbReference type="EMBL" id="FNEK01000027">
    <property type="protein sequence ID" value="SDJ95396.1"/>
    <property type="molecule type" value="Genomic_DNA"/>
</dbReference>
<dbReference type="InterPro" id="IPR001807">
    <property type="entry name" value="ClC"/>
</dbReference>
<evidence type="ECO:0000256" key="1">
    <source>
        <dbReference type="ARBA" id="ARBA00004141"/>
    </source>
</evidence>
<dbReference type="GO" id="GO:0015108">
    <property type="term" value="F:chloride transmembrane transporter activity"/>
    <property type="evidence" value="ECO:0007669"/>
    <property type="project" value="InterPro"/>
</dbReference>
<dbReference type="PANTHER" id="PTHR43427">
    <property type="entry name" value="CHLORIDE CHANNEL PROTEIN CLC-E"/>
    <property type="match status" value="1"/>
</dbReference>
<evidence type="ECO:0000256" key="2">
    <source>
        <dbReference type="ARBA" id="ARBA00022692"/>
    </source>
</evidence>
<dbReference type="PANTHER" id="PTHR43427:SF12">
    <property type="entry name" value="CHLORIDE TRANSPORTER"/>
    <property type="match status" value="1"/>
</dbReference>
<feature type="transmembrane region" description="Helical" evidence="5">
    <location>
        <begin position="319"/>
        <end position="339"/>
    </location>
</feature>
<dbReference type="AlphaFoldDB" id="A0A1G8XY05"/>
<dbReference type="RefSeq" id="WP_093157141.1">
    <property type="nucleotide sequence ID" value="NZ_FNEK01000027.1"/>
</dbReference>
<sequence length="401" mass="41427">MRIAIIALLISFVAGALAALTLKGMLFLEETLWHNSIAGSPFYIVVTCTIGGVLVGITRIGSNRVESLSTQIEAASNPLTIKRRQVLLIGLGAILAVGFGGSLGPEAGLIAVVTELAALVSLIVARSRIEAETLGQASVAGALAGFFGSPPGGFAFAMPEDGDKTIEAYRSDGGRILGFLPAVIGFGGFLWCWRLLSSEPFHRVEIPDYANRFDGSDLLFALVPAMIGAGFGAAFLFARVWTTRQFEDRIDNPVAQSALGGLAFGCLAAAVPMVMFSGHHQMHDLLEFGAGASALTLLGLALLKVLATTICLSSGWRGGAIFPLIFAGMAAGYAAQAFLPAQELPVALTAGIAACATVGLGKPIAALLILVFLIGTGTLGPLCVGVAIGMLASRYCPRPAH</sequence>
<dbReference type="Gene3D" id="1.10.3080.10">
    <property type="entry name" value="Clc chloride channel"/>
    <property type="match status" value="1"/>
</dbReference>
<feature type="transmembrane region" description="Helical" evidence="5">
    <location>
        <begin position="218"/>
        <end position="238"/>
    </location>
</feature>
<dbReference type="SUPFAM" id="SSF81340">
    <property type="entry name" value="Clc chloride channel"/>
    <property type="match status" value="1"/>
</dbReference>
<dbReference type="GO" id="GO:0016020">
    <property type="term" value="C:membrane"/>
    <property type="evidence" value="ECO:0007669"/>
    <property type="project" value="UniProtKB-SubCell"/>
</dbReference>
<feature type="transmembrane region" description="Helical" evidence="5">
    <location>
        <begin position="288"/>
        <end position="307"/>
    </location>
</feature>
<feature type="transmembrane region" description="Helical" evidence="5">
    <location>
        <begin position="367"/>
        <end position="392"/>
    </location>
</feature>
<dbReference type="OrthoDB" id="2729535at2"/>
<keyword evidence="4 5" id="KW-0472">Membrane</keyword>
<keyword evidence="2 5" id="KW-0812">Transmembrane</keyword>
<evidence type="ECO:0000256" key="3">
    <source>
        <dbReference type="ARBA" id="ARBA00022989"/>
    </source>
</evidence>
<feature type="transmembrane region" description="Helical" evidence="5">
    <location>
        <begin position="258"/>
        <end position="276"/>
    </location>
</feature>
<dbReference type="STRING" id="571298.SAMN04488026_102764"/>
<feature type="transmembrane region" description="Helical" evidence="5">
    <location>
        <begin position="109"/>
        <end position="125"/>
    </location>
</feature>
<dbReference type="Proteomes" id="UP000199382">
    <property type="component" value="Unassembled WGS sequence"/>
</dbReference>
<keyword evidence="3 5" id="KW-1133">Transmembrane helix</keyword>
<feature type="transmembrane region" description="Helical" evidence="5">
    <location>
        <begin position="344"/>
        <end position="361"/>
    </location>
</feature>